<feature type="transmembrane region" description="Helical" evidence="1">
    <location>
        <begin position="35"/>
        <end position="59"/>
    </location>
</feature>
<protein>
    <submittedName>
        <fullName evidence="2">Uncharacterized protein</fullName>
    </submittedName>
</protein>
<dbReference type="EMBL" id="LWLN01000001">
    <property type="protein sequence ID" value="OLZ40582.1"/>
    <property type="molecule type" value="Genomic_DNA"/>
</dbReference>
<dbReference type="STRING" id="301967.A6E15_06070"/>
<keyword evidence="1" id="KW-1133">Transmembrane helix</keyword>
<keyword evidence="1" id="KW-0472">Membrane</keyword>
<proteinExistence type="predicted"/>
<accession>A0A1S8AV72</accession>
<dbReference type="Proteomes" id="UP000189370">
    <property type="component" value="Unassembled WGS sequence"/>
</dbReference>
<gene>
    <name evidence="2" type="ORF">A6E15_06070</name>
</gene>
<dbReference type="AlphaFoldDB" id="A0A1S8AV72"/>
<evidence type="ECO:0000313" key="2">
    <source>
        <dbReference type="EMBL" id="OLZ40582.1"/>
    </source>
</evidence>
<keyword evidence="3" id="KW-1185">Reference proteome</keyword>
<keyword evidence="1" id="KW-0812">Transmembrane</keyword>
<comment type="caution">
    <text evidence="2">The sequence shown here is derived from an EMBL/GenBank/DDBJ whole genome shotgun (WGS) entry which is preliminary data.</text>
</comment>
<sequence length="75" mass="7952">MLPSARCSTSLHVAFETFDRSATSVNVASRGVASLLALGGYLLLAAAWEAFVVDLWTALAGGRSIRRRLEETPSG</sequence>
<reference evidence="3" key="1">
    <citation type="submission" date="2016-04" db="EMBL/GenBank/DDBJ databases">
        <authorList>
            <person name="Chen S.-C."/>
            <person name="Lai M.-C."/>
        </authorList>
    </citation>
    <scope>NUCLEOTIDE SEQUENCE [LARGE SCALE GENOMIC DNA]</scope>
    <source>
        <strain evidence="3">AB14</strain>
    </source>
</reference>
<name>A0A1S8AV72_9EURY</name>
<organism evidence="2 3">
    <name type="scientific">Natrinema saccharevitans</name>
    <dbReference type="NCBI Taxonomy" id="301967"/>
    <lineage>
        <taxon>Archaea</taxon>
        <taxon>Methanobacteriati</taxon>
        <taxon>Methanobacteriota</taxon>
        <taxon>Stenosarchaea group</taxon>
        <taxon>Halobacteria</taxon>
        <taxon>Halobacteriales</taxon>
        <taxon>Natrialbaceae</taxon>
        <taxon>Natrinema</taxon>
    </lineage>
</organism>
<evidence type="ECO:0000313" key="3">
    <source>
        <dbReference type="Proteomes" id="UP000189370"/>
    </source>
</evidence>
<evidence type="ECO:0000256" key="1">
    <source>
        <dbReference type="SAM" id="Phobius"/>
    </source>
</evidence>